<accession>A0AA39ZYN9</accession>
<dbReference type="EMBL" id="JAUIRO010000007">
    <property type="protein sequence ID" value="KAK0706091.1"/>
    <property type="molecule type" value="Genomic_DNA"/>
</dbReference>
<proteinExistence type="predicted"/>
<comment type="caution">
    <text evidence="1">The sequence shown here is derived from an EMBL/GenBank/DDBJ whole genome shotgun (WGS) entry which is preliminary data.</text>
</comment>
<gene>
    <name evidence="1" type="ORF">B0T26DRAFT_875347</name>
</gene>
<sequence length="266" mass="30208">MLLFPPNSQLCCRLALRKAKTRKLPPYSQLKMVSIKLIIVAIATFVAATVSAHPLFGRSDSVSASATRAGLARGTCWWRFHKSNVIDQAHCAVEDLSGNSHSVFARIVYADPVGESKNFAQWGNKNAMVNNSLSKAVHEKLVARNWNTREQNPKVTYDLIKEVIPRVTQEAVIDFVFELAMIERKSFTTMSAFLTRLRFLHTKITDLKAGVTEQFHLDLLIAKLKKSYPKRHLFWVNSLKEHTMTWNKLNQELEEIAASGQQRTKK</sequence>
<name>A0AA39ZYN9_9PEZI</name>
<reference evidence="1" key="1">
    <citation type="submission" date="2023-06" db="EMBL/GenBank/DDBJ databases">
        <title>Genome-scale phylogeny and comparative genomics of the fungal order Sordariales.</title>
        <authorList>
            <consortium name="Lawrence Berkeley National Laboratory"/>
            <person name="Hensen N."/>
            <person name="Bonometti L."/>
            <person name="Westerberg I."/>
            <person name="Brannstrom I.O."/>
            <person name="Guillou S."/>
            <person name="Cros-Aarteil S."/>
            <person name="Calhoun S."/>
            <person name="Haridas S."/>
            <person name="Kuo A."/>
            <person name="Mondo S."/>
            <person name="Pangilinan J."/>
            <person name="Riley R."/>
            <person name="LaButti K."/>
            <person name="Andreopoulos B."/>
            <person name="Lipzen A."/>
            <person name="Chen C."/>
            <person name="Yanf M."/>
            <person name="Daum C."/>
            <person name="Ng V."/>
            <person name="Clum A."/>
            <person name="Steindorff A."/>
            <person name="Ohm R."/>
            <person name="Martin F."/>
            <person name="Silar P."/>
            <person name="Natvig D."/>
            <person name="Lalanne C."/>
            <person name="Gautier V."/>
            <person name="Ament-velasquez S.L."/>
            <person name="Kruys A."/>
            <person name="Hutchinson M.I."/>
            <person name="Powell A.J."/>
            <person name="Barry K."/>
            <person name="Miller A.N."/>
            <person name="Grigoriev I.V."/>
            <person name="Debuchy R."/>
            <person name="Gladieux P."/>
            <person name="Thoren M.H."/>
            <person name="Johannesson H."/>
        </authorList>
    </citation>
    <scope>NUCLEOTIDE SEQUENCE</scope>
    <source>
        <strain evidence="1">SMH2392-1A</strain>
    </source>
</reference>
<dbReference type="AlphaFoldDB" id="A0AA39ZYN9"/>
<dbReference type="Proteomes" id="UP001172101">
    <property type="component" value="Unassembled WGS sequence"/>
</dbReference>
<dbReference type="GeneID" id="85331335"/>
<dbReference type="RefSeq" id="XP_060291185.1">
    <property type="nucleotide sequence ID" value="XM_060448065.1"/>
</dbReference>
<keyword evidence="2" id="KW-1185">Reference proteome</keyword>
<organism evidence="1 2">
    <name type="scientific">Lasiosphaeria miniovina</name>
    <dbReference type="NCBI Taxonomy" id="1954250"/>
    <lineage>
        <taxon>Eukaryota</taxon>
        <taxon>Fungi</taxon>
        <taxon>Dikarya</taxon>
        <taxon>Ascomycota</taxon>
        <taxon>Pezizomycotina</taxon>
        <taxon>Sordariomycetes</taxon>
        <taxon>Sordariomycetidae</taxon>
        <taxon>Sordariales</taxon>
        <taxon>Lasiosphaeriaceae</taxon>
        <taxon>Lasiosphaeria</taxon>
    </lineage>
</organism>
<protein>
    <submittedName>
        <fullName evidence="1">Uncharacterized protein</fullName>
    </submittedName>
</protein>
<evidence type="ECO:0000313" key="1">
    <source>
        <dbReference type="EMBL" id="KAK0706091.1"/>
    </source>
</evidence>
<evidence type="ECO:0000313" key="2">
    <source>
        <dbReference type="Proteomes" id="UP001172101"/>
    </source>
</evidence>